<dbReference type="InterPro" id="IPR007280">
    <property type="entry name" value="Peptidase_C_arc/bac"/>
</dbReference>
<keyword evidence="1" id="KW-0732">Signal</keyword>
<sequence>MKKSLFLFVFSVFLMAIPAFSASANVYEDEYEPNNSFAEAYDLGLWKYKTISATIHSESDKDYYKFYATKGEQLAIHLKNIPANTDYDLYLFKDSYGYPAVGSSERTGNQNEIIRLDVPETGRYIAVVTSKDGSYDGWGFYRLEFIDRMKSGAYTANLSPSSISSPGQ</sequence>
<name>A0AAW6KI42_9BACI</name>
<dbReference type="EMBL" id="JARAFO010000635">
    <property type="protein sequence ID" value="MDE1455639.1"/>
    <property type="molecule type" value="Genomic_DNA"/>
</dbReference>
<feature type="domain" description="Peptidase C-terminal archaeal/bacterial" evidence="2">
    <location>
        <begin position="60"/>
        <end position="130"/>
    </location>
</feature>
<protein>
    <submittedName>
        <fullName evidence="4">PPC domain-containing protein</fullName>
    </submittedName>
</protein>
<reference evidence="4" key="1">
    <citation type="submission" date="2022-12" db="EMBL/GenBank/DDBJ databases">
        <title>Draft Genome Sequences of Bacillus licheniformis and Bacillus paralicheniformis strains isolated from Irish skim milk powders.</title>
        <authorList>
            <person name="Lourenco A."/>
            <person name="Li F."/>
            <person name="Geraldine D."/>
            <person name="Tobin J.T."/>
            <person name="Butler F."/>
            <person name="Jordan K."/>
            <person name="Obrien T."/>
        </authorList>
    </citation>
    <scope>NUCLEOTIDE SEQUENCE</scope>
    <source>
        <strain evidence="4">3370</strain>
    </source>
</reference>
<evidence type="ECO:0000313" key="3">
    <source>
        <dbReference type="EMBL" id="MDE1455636.1"/>
    </source>
</evidence>
<feature type="signal peptide" evidence="1">
    <location>
        <begin position="1"/>
        <end position="21"/>
    </location>
</feature>
<comment type="caution">
    <text evidence="4">The sequence shown here is derived from an EMBL/GenBank/DDBJ whole genome shotgun (WGS) entry which is preliminary data.</text>
</comment>
<dbReference type="EMBL" id="JARAFO010000632">
    <property type="protein sequence ID" value="MDE1455636.1"/>
    <property type="molecule type" value="Genomic_DNA"/>
</dbReference>
<evidence type="ECO:0000313" key="4">
    <source>
        <dbReference type="EMBL" id="MDE1455639.1"/>
    </source>
</evidence>
<gene>
    <name evidence="3" type="ORF">PVN32_26445</name>
    <name evidence="4" type="ORF">PVN32_26460</name>
</gene>
<feature type="chain" id="PRO_5043296772" evidence="1">
    <location>
        <begin position="22"/>
        <end position="168"/>
    </location>
</feature>
<dbReference type="Pfam" id="PF04151">
    <property type="entry name" value="PPC"/>
    <property type="match status" value="1"/>
</dbReference>
<dbReference type="Proteomes" id="UP001216709">
    <property type="component" value="Unassembled WGS sequence"/>
</dbReference>
<feature type="non-terminal residue" evidence="4">
    <location>
        <position position="168"/>
    </location>
</feature>
<evidence type="ECO:0000259" key="2">
    <source>
        <dbReference type="Pfam" id="PF04151"/>
    </source>
</evidence>
<dbReference type="AlphaFoldDB" id="A0AAW6KI42"/>
<accession>A0AAW6KI42</accession>
<proteinExistence type="predicted"/>
<evidence type="ECO:0000256" key="1">
    <source>
        <dbReference type="SAM" id="SignalP"/>
    </source>
</evidence>
<dbReference type="Gene3D" id="2.60.120.380">
    <property type="match status" value="1"/>
</dbReference>
<dbReference type="SUPFAM" id="SSF89260">
    <property type="entry name" value="Collagen-binding domain"/>
    <property type="match status" value="1"/>
</dbReference>
<organism evidence="4 5">
    <name type="scientific">Bacillus paralicheniformis</name>
    <dbReference type="NCBI Taxonomy" id="1648923"/>
    <lineage>
        <taxon>Bacteria</taxon>
        <taxon>Bacillati</taxon>
        <taxon>Bacillota</taxon>
        <taxon>Bacilli</taxon>
        <taxon>Bacillales</taxon>
        <taxon>Bacillaceae</taxon>
        <taxon>Bacillus</taxon>
    </lineage>
</organism>
<evidence type="ECO:0000313" key="5">
    <source>
        <dbReference type="Proteomes" id="UP001216709"/>
    </source>
</evidence>